<feature type="domain" description="Bacterial bifunctional deaminase-reductase C-terminal" evidence="1">
    <location>
        <begin position="3"/>
        <end position="171"/>
    </location>
</feature>
<dbReference type="Proteomes" id="UP000619788">
    <property type="component" value="Unassembled WGS sequence"/>
</dbReference>
<dbReference type="Gene3D" id="3.40.430.10">
    <property type="entry name" value="Dihydrofolate Reductase, subunit A"/>
    <property type="match status" value="1"/>
</dbReference>
<sequence>MVHISATMFLTLDGVMEAPHLWHPAYVSDESLAVLAGQLAGATAMLLGRRTYEEFAGYWPHQPDDVPLAGATNGIRKYVLSRTLGNPGWGDTTVLGEGVRAAVRTLAEREERVLVAGSARLVRELLERGLLGELQITLDPLVAGRGRRLFADGAAPVRLELTGSRRLPHGVAHLVYRPAGMAGGHP</sequence>
<dbReference type="SUPFAM" id="SSF53597">
    <property type="entry name" value="Dihydrofolate reductase-like"/>
    <property type="match status" value="1"/>
</dbReference>
<organism evidence="2 3">
    <name type="scientific">Planobispora siamensis</name>
    <dbReference type="NCBI Taxonomy" id="936338"/>
    <lineage>
        <taxon>Bacteria</taxon>
        <taxon>Bacillati</taxon>
        <taxon>Actinomycetota</taxon>
        <taxon>Actinomycetes</taxon>
        <taxon>Streptosporangiales</taxon>
        <taxon>Streptosporangiaceae</taxon>
        <taxon>Planobispora</taxon>
    </lineage>
</organism>
<gene>
    <name evidence="2" type="ORF">Psi01_57720</name>
</gene>
<dbReference type="EMBL" id="BOOJ01000051">
    <property type="protein sequence ID" value="GIH95142.1"/>
    <property type="molecule type" value="Genomic_DNA"/>
</dbReference>
<dbReference type="PANTHER" id="PTHR38011:SF2">
    <property type="entry name" value="BIFUNCTIONAL DEAMINASE-REDUCTASE DOMAIN PROTEIN"/>
    <property type="match status" value="1"/>
</dbReference>
<dbReference type="InterPro" id="IPR002734">
    <property type="entry name" value="RibDG_C"/>
</dbReference>
<dbReference type="GO" id="GO:0009231">
    <property type="term" value="P:riboflavin biosynthetic process"/>
    <property type="evidence" value="ECO:0007669"/>
    <property type="project" value="InterPro"/>
</dbReference>
<comment type="caution">
    <text evidence="2">The sequence shown here is derived from an EMBL/GenBank/DDBJ whole genome shotgun (WGS) entry which is preliminary data.</text>
</comment>
<dbReference type="RefSeq" id="WP_204067242.1">
    <property type="nucleotide sequence ID" value="NZ_BOOJ01000051.1"/>
</dbReference>
<dbReference type="PANTHER" id="PTHR38011">
    <property type="entry name" value="DIHYDROFOLATE REDUCTASE FAMILY PROTEIN (AFU_ORTHOLOGUE AFUA_8G06820)"/>
    <property type="match status" value="1"/>
</dbReference>
<accession>A0A8J3SLN6</accession>
<dbReference type="Pfam" id="PF01872">
    <property type="entry name" value="RibD_C"/>
    <property type="match status" value="1"/>
</dbReference>
<name>A0A8J3SLN6_9ACTN</name>
<evidence type="ECO:0000313" key="3">
    <source>
        <dbReference type="Proteomes" id="UP000619788"/>
    </source>
</evidence>
<keyword evidence="3" id="KW-1185">Reference proteome</keyword>
<evidence type="ECO:0000259" key="1">
    <source>
        <dbReference type="Pfam" id="PF01872"/>
    </source>
</evidence>
<protein>
    <submittedName>
        <fullName evidence="2">Deaminase reductase</fullName>
    </submittedName>
</protein>
<dbReference type="InterPro" id="IPR024072">
    <property type="entry name" value="DHFR-like_dom_sf"/>
</dbReference>
<reference evidence="2 3" key="1">
    <citation type="submission" date="2021-01" db="EMBL/GenBank/DDBJ databases">
        <title>Whole genome shotgun sequence of Planobispora siamensis NBRC 107568.</title>
        <authorList>
            <person name="Komaki H."/>
            <person name="Tamura T."/>
        </authorList>
    </citation>
    <scope>NUCLEOTIDE SEQUENCE [LARGE SCALE GENOMIC DNA]</scope>
    <source>
        <strain evidence="2 3">NBRC 107568</strain>
    </source>
</reference>
<evidence type="ECO:0000313" key="2">
    <source>
        <dbReference type="EMBL" id="GIH95142.1"/>
    </source>
</evidence>
<dbReference type="GO" id="GO:0008703">
    <property type="term" value="F:5-amino-6-(5-phosphoribosylamino)uracil reductase activity"/>
    <property type="evidence" value="ECO:0007669"/>
    <property type="project" value="InterPro"/>
</dbReference>
<dbReference type="AlphaFoldDB" id="A0A8J3SLN6"/>
<dbReference type="InterPro" id="IPR050765">
    <property type="entry name" value="Riboflavin_Biosynth_HTPR"/>
</dbReference>
<proteinExistence type="predicted"/>